<dbReference type="EMBL" id="LYDR01000030">
    <property type="protein sequence ID" value="ODA36019.1"/>
    <property type="molecule type" value="Genomic_DNA"/>
</dbReference>
<dbReference type="OrthoDB" id="9803111at2"/>
<dbReference type="Pfam" id="PF02719">
    <property type="entry name" value="Polysacc_synt_2"/>
    <property type="match status" value="1"/>
</dbReference>
<dbReference type="RefSeq" id="WP_068845840.1">
    <property type="nucleotide sequence ID" value="NZ_LYDR01000030.1"/>
</dbReference>
<dbReference type="AlphaFoldDB" id="A0A1C3ERY3"/>
<evidence type="ECO:0000259" key="3">
    <source>
        <dbReference type="Pfam" id="PF02719"/>
    </source>
</evidence>
<keyword evidence="2" id="KW-0812">Transmembrane</keyword>
<keyword evidence="5" id="KW-1185">Reference proteome</keyword>
<proteinExistence type="inferred from homology"/>
<comment type="similarity">
    <text evidence="1">Belongs to the polysaccharide synthase family.</text>
</comment>
<dbReference type="InterPro" id="IPR036291">
    <property type="entry name" value="NAD(P)-bd_dom_sf"/>
</dbReference>
<sequence>MPFRQLIIPPVYIILYGFTYLLAYSLRFDFEVPSEVWGRFLATFPLVIATKSLVNLLTRQWRRKHRYTSLVDVIYVTGDAFFAATLLLAINAFLPSAIVIPRSIVLIDLMLTVLAIAGLRSMIRSYCEVIQPRLHRRLGGMSQLTPRRALIYGADASAVAIFRALKSGNEEYRICGFIDPEGFSQSSIIGEAEVFSGQIDLARIAKKVRAEMLLIPASTPGRIVRELLVQCDDQHLLAHVIPGVDEIVNGRIRLATREVTISDLLRREPTKLDLESMRSYISRRRVLVTGAAGSIGSELCRQILALNPESLILLDQSEPGIFAMEQEFQTRTTGGTRLVYEIADMRDRPTLEQIFAIYKPQLVFHAAAYKHVPLMEANPQEAIRNNIFGTKALVDAADQFGVDRFVLISTDKAVRPTNIMGSTKLFAEKYLQATAQKSKTEFMTVRFGNVLNSAGSVVPTFRRQILEGGPITVTHPEMVRFFMTIPEAVQLVLQAGAIGQTGGVMILDMGDPVKILDLARDMIYLSGLKYPDDIDIVFTGLRPGEKLYEELFYESEVSAEKIHEKIFMAHRAPISPRLVKEALARLQSAVELSREAAAATLREITAEFVAIDEGTSSEHISQPTRKAA</sequence>
<accession>A0A1C3ERY3</accession>
<comment type="caution">
    <text evidence="4">The sequence shown here is derived from an EMBL/GenBank/DDBJ whole genome shotgun (WGS) entry which is preliminary data.</text>
</comment>
<evidence type="ECO:0000256" key="2">
    <source>
        <dbReference type="SAM" id="Phobius"/>
    </source>
</evidence>
<dbReference type="InterPro" id="IPR003869">
    <property type="entry name" value="Polysac_CapD-like"/>
</dbReference>
<dbReference type="STRING" id="1841610.A6X21_02515"/>
<dbReference type="Gene3D" id="3.40.50.720">
    <property type="entry name" value="NAD(P)-binding Rossmann-like Domain"/>
    <property type="match status" value="2"/>
</dbReference>
<dbReference type="SUPFAM" id="SSF51735">
    <property type="entry name" value="NAD(P)-binding Rossmann-fold domains"/>
    <property type="match status" value="1"/>
</dbReference>
<dbReference type="PANTHER" id="PTHR43318">
    <property type="entry name" value="UDP-N-ACETYLGLUCOSAMINE 4,6-DEHYDRATASE"/>
    <property type="match status" value="1"/>
</dbReference>
<gene>
    <name evidence="4" type="ORF">A6X21_02515</name>
</gene>
<name>A0A1C3ERY3_9PLAN</name>
<feature type="transmembrane region" description="Helical" evidence="2">
    <location>
        <begin position="70"/>
        <end position="94"/>
    </location>
</feature>
<reference evidence="4 5" key="1">
    <citation type="submission" date="2016-05" db="EMBL/GenBank/DDBJ databases">
        <title>Genomic and physiological characterization of Planctopirus sp. isolated from fresh water lake.</title>
        <authorList>
            <person name="Subhash Y."/>
            <person name="Ramana C."/>
        </authorList>
    </citation>
    <scope>NUCLEOTIDE SEQUENCE [LARGE SCALE GENOMIC DNA]</scope>
    <source>
        <strain evidence="4 5">JC280</strain>
    </source>
</reference>
<feature type="domain" description="Polysaccharide biosynthesis protein CapD-like" evidence="3">
    <location>
        <begin position="286"/>
        <end position="569"/>
    </location>
</feature>
<evidence type="ECO:0000313" key="5">
    <source>
        <dbReference type="Proteomes" id="UP000094828"/>
    </source>
</evidence>
<evidence type="ECO:0000256" key="1">
    <source>
        <dbReference type="ARBA" id="ARBA00007430"/>
    </source>
</evidence>
<keyword evidence="2" id="KW-1133">Transmembrane helix</keyword>
<feature type="transmembrane region" description="Helical" evidence="2">
    <location>
        <begin position="36"/>
        <end position="58"/>
    </location>
</feature>
<dbReference type="InterPro" id="IPR051203">
    <property type="entry name" value="Polysaccharide_Synthase-Rel"/>
</dbReference>
<feature type="transmembrane region" description="Helical" evidence="2">
    <location>
        <begin position="7"/>
        <end position="24"/>
    </location>
</feature>
<protein>
    <submittedName>
        <fullName evidence="4">Capsule biosynthesis protein CapD</fullName>
    </submittedName>
</protein>
<evidence type="ECO:0000313" key="4">
    <source>
        <dbReference type="EMBL" id="ODA36019.1"/>
    </source>
</evidence>
<organism evidence="4 5">
    <name type="scientific">Planctopirus hydrillae</name>
    <dbReference type="NCBI Taxonomy" id="1841610"/>
    <lineage>
        <taxon>Bacteria</taxon>
        <taxon>Pseudomonadati</taxon>
        <taxon>Planctomycetota</taxon>
        <taxon>Planctomycetia</taxon>
        <taxon>Planctomycetales</taxon>
        <taxon>Planctomycetaceae</taxon>
        <taxon>Planctopirus</taxon>
    </lineage>
</organism>
<dbReference type="PANTHER" id="PTHR43318:SF1">
    <property type="entry name" value="POLYSACCHARIDE BIOSYNTHESIS PROTEIN EPSC-RELATED"/>
    <property type="match status" value="1"/>
</dbReference>
<dbReference type="CDD" id="cd05237">
    <property type="entry name" value="UDP_invert_4-6DH_SDR_e"/>
    <property type="match status" value="1"/>
</dbReference>
<dbReference type="Proteomes" id="UP000094828">
    <property type="component" value="Unassembled WGS sequence"/>
</dbReference>
<keyword evidence="2" id="KW-0472">Membrane</keyword>